<sequence length="446" mass="48388">MQEMHYVSMQTFRSEIFLQFSPHLALPPTNYVAVMTGQIYADITQLGEKTIMSLPLVQTDRGAEPSHVTARSCRDRANARAIREDRRMPDDDLVGRIYEAALMPERWPMLLEALALHVGARGGTLGRHSDGDPHLITSPGIASMVEAFVAGGYHADNVRSAPLLRIDRPGFVSEYEVHDEEARLTLPVYRDFLTPNNFDKAAGTVILGASSDRLVLTVEGFWDREGLERAVPQLDVLRPHLARAAILAAELQLRECRSIVEAFGRIGAGAAILGRRGEVIAHNDRFGTQLAEGLLEQRERLRFSHRASDAAFLTALGGVQTSGRGASVAIRDDLGIGVAALHLVPVRRSAQEVFAGATTIAVVARPAVDAAPDARLIQALFDLTPTEATVARAIASGSTLEDIARTSGKSIETVRSHLKRVYSKTATGRQNELAVLLRGFGSPADD</sequence>
<evidence type="ECO:0000313" key="2">
    <source>
        <dbReference type="EMBL" id="PCG13374.1"/>
    </source>
</evidence>
<dbReference type="InterPro" id="IPR036388">
    <property type="entry name" value="WH-like_DNA-bd_sf"/>
</dbReference>
<evidence type="ECO:0000259" key="1">
    <source>
        <dbReference type="PROSITE" id="PS50043"/>
    </source>
</evidence>
<accession>A0A2A4I5S2</accession>
<dbReference type="InterPro" id="IPR016032">
    <property type="entry name" value="Sig_transdc_resp-reg_C-effctor"/>
</dbReference>
<gene>
    <name evidence="2" type="ORF">COA07_14450</name>
</gene>
<dbReference type="GO" id="GO:0003677">
    <property type="term" value="F:DNA binding"/>
    <property type="evidence" value="ECO:0007669"/>
    <property type="project" value="InterPro"/>
</dbReference>
<keyword evidence="3" id="KW-1185">Reference proteome</keyword>
<dbReference type="PROSITE" id="PS50043">
    <property type="entry name" value="HTH_LUXR_2"/>
    <property type="match status" value="1"/>
</dbReference>
<dbReference type="AlphaFoldDB" id="A0A2A4I5S2"/>
<dbReference type="CDD" id="cd06170">
    <property type="entry name" value="LuxR_C_like"/>
    <property type="match status" value="1"/>
</dbReference>
<organism evidence="2 3">
    <name type="scientific">Sphingomonas adhaesiva</name>
    <dbReference type="NCBI Taxonomy" id="28212"/>
    <lineage>
        <taxon>Bacteria</taxon>
        <taxon>Pseudomonadati</taxon>
        <taxon>Pseudomonadota</taxon>
        <taxon>Alphaproteobacteria</taxon>
        <taxon>Sphingomonadales</taxon>
        <taxon>Sphingomonadaceae</taxon>
        <taxon>Sphingomonas</taxon>
    </lineage>
</organism>
<feature type="domain" description="HTH luxR-type" evidence="1">
    <location>
        <begin position="376"/>
        <end position="441"/>
    </location>
</feature>
<dbReference type="EMBL" id="NWVC01000008">
    <property type="protein sequence ID" value="PCG13374.1"/>
    <property type="molecule type" value="Genomic_DNA"/>
</dbReference>
<dbReference type="Proteomes" id="UP000218323">
    <property type="component" value="Unassembled WGS sequence"/>
</dbReference>
<dbReference type="Pfam" id="PF00196">
    <property type="entry name" value="GerE"/>
    <property type="match status" value="1"/>
</dbReference>
<dbReference type="Gene3D" id="1.10.10.10">
    <property type="entry name" value="Winged helix-like DNA-binding domain superfamily/Winged helix DNA-binding domain"/>
    <property type="match status" value="1"/>
</dbReference>
<dbReference type="GO" id="GO:0006355">
    <property type="term" value="P:regulation of DNA-templated transcription"/>
    <property type="evidence" value="ECO:0007669"/>
    <property type="project" value="InterPro"/>
</dbReference>
<reference evidence="2 3" key="1">
    <citation type="submission" date="2017-09" db="EMBL/GenBank/DDBJ databases">
        <title>Sphingomonas adhaesiva DSM 7418, whole genome shotgun sequence.</title>
        <authorList>
            <person name="Feng G."/>
            <person name="Zhu H."/>
        </authorList>
    </citation>
    <scope>NUCLEOTIDE SEQUENCE [LARGE SCALE GENOMIC DNA]</scope>
    <source>
        <strain evidence="2 3">DSM 7418</strain>
    </source>
</reference>
<dbReference type="SMART" id="SM00421">
    <property type="entry name" value="HTH_LUXR"/>
    <property type="match status" value="1"/>
</dbReference>
<evidence type="ECO:0000313" key="3">
    <source>
        <dbReference type="Proteomes" id="UP000218323"/>
    </source>
</evidence>
<comment type="caution">
    <text evidence="2">The sequence shown here is derived from an EMBL/GenBank/DDBJ whole genome shotgun (WGS) entry which is preliminary data.</text>
</comment>
<dbReference type="InterPro" id="IPR000792">
    <property type="entry name" value="Tscrpt_reg_LuxR_C"/>
</dbReference>
<protein>
    <submittedName>
        <fullName evidence="2">Transcriptional regulator</fullName>
    </submittedName>
</protein>
<dbReference type="RefSeq" id="WP_083956906.1">
    <property type="nucleotide sequence ID" value="NZ_JBHIWA010000037.1"/>
</dbReference>
<dbReference type="SUPFAM" id="SSF46894">
    <property type="entry name" value="C-terminal effector domain of the bipartite response regulators"/>
    <property type="match status" value="1"/>
</dbReference>
<proteinExistence type="predicted"/>
<name>A0A2A4I5S2_9SPHN</name>